<reference evidence="1" key="3">
    <citation type="submission" date="2012-09" db="EMBL/GenBank/DDBJ databases">
        <authorList>
            <consortium name="VectorBase"/>
        </authorList>
    </citation>
    <scope>NUCLEOTIDE SEQUENCE</scope>
    <source>
        <strain evidence="1">Liverpool</strain>
    </source>
</reference>
<dbReference type="Proteomes" id="UP000682892">
    <property type="component" value="Chromosome 3"/>
</dbReference>
<dbReference type="HOGENOM" id="CLU_2560110_0_0_1"/>
<accession>J9HXY7</accession>
<reference evidence="1" key="1">
    <citation type="submission" date="2005-10" db="EMBL/GenBank/DDBJ databases">
        <authorList>
            <person name="Loftus B.J."/>
            <person name="Nene V.M."/>
            <person name="Hannick L.I."/>
            <person name="Bidwell S."/>
            <person name="Haas B."/>
            <person name="Amedeo P."/>
            <person name="Orvis J."/>
            <person name="Wortman J.R."/>
            <person name="White O.R."/>
            <person name="Salzberg S."/>
            <person name="Shumway M."/>
            <person name="Koo H."/>
            <person name="Zhao Y."/>
            <person name="Holmes M."/>
            <person name="Miller J."/>
            <person name="Schatz M."/>
            <person name="Pop M."/>
            <person name="Pai G."/>
            <person name="Utterback T."/>
            <person name="Rogers Y.-H."/>
            <person name="Kravitz S."/>
            <person name="Fraser C.M."/>
        </authorList>
    </citation>
    <scope>NUCLEOTIDE SEQUENCE</scope>
    <source>
        <strain evidence="1">Liverpool</strain>
    </source>
</reference>
<dbReference type="AlphaFoldDB" id="J9HXY7"/>
<sequence>MCKIYFVNKQSTVERFVGRFNKKRHTQSAVLACARVIADQGTVLITPSVSVDLSERDLWLRPDCPPRKTRNYETQLENDFEE</sequence>
<dbReference type="EMBL" id="CH477198">
    <property type="protein sequence ID" value="EJY57345.1"/>
    <property type="molecule type" value="Genomic_DNA"/>
</dbReference>
<organism evidence="1 2">
    <name type="scientific">Aedes aegypti</name>
    <name type="common">Yellowfever mosquito</name>
    <name type="synonym">Culex aegypti</name>
    <dbReference type="NCBI Taxonomy" id="7159"/>
    <lineage>
        <taxon>Eukaryota</taxon>
        <taxon>Metazoa</taxon>
        <taxon>Ecdysozoa</taxon>
        <taxon>Arthropoda</taxon>
        <taxon>Hexapoda</taxon>
        <taxon>Insecta</taxon>
        <taxon>Pterygota</taxon>
        <taxon>Neoptera</taxon>
        <taxon>Endopterygota</taxon>
        <taxon>Diptera</taxon>
        <taxon>Nematocera</taxon>
        <taxon>Culicoidea</taxon>
        <taxon>Culicidae</taxon>
        <taxon>Culicinae</taxon>
        <taxon>Aedini</taxon>
        <taxon>Aedes</taxon>
        <taxon>Stegomyia</taxon>
    </lineage>
</organism>
<name>J9HXY7_AEDAE</name>
<reference evidence="1" key="2">
    <citation type="journal article" date="2007" name="Science">
        <title>Genome sequence of Aedes aegypti, a major arbovirus vector.</title>
        <authorList>
            <person name="Nene V."/>
            <person name="Wortman J.R."/>
            <person name="Lawson D."/>
            <person name="Haas B."/>
            <person name="Kodira C."/>
            <person name="Tu Z.J."/>
            <person name="Loftus B."/>
            <person name="Xi Z."/>
            <person name="Megy K."/>
            <person name="Grabherr M."/>
            <person name="Ren Q."/>
            <person name="Zdobnov E.M."/>
            <person name="Lobo N.F."/>
            <person name="Campbell K.S."/>
            <person name="Brown S.E."/>
            <person name="Bonaldo M.F."/>
            <person name="Zhu J."/>
            <person name="Sinkins S.P."/>
            <person name="Hogenkamp D.G."/>
            <person name="Amedeo P."/>
            <person name="Arensburger P."/>
            <person name="Atkinson P.W."/>
            <person name="Bidwell S."/>
            <person name="Biedler J."/>
            <person name="Birney E."/>
            <person name="Bruggner R.V."/>
            <person name="Costas J."/>
            <person name="Coy M.R."/>
            <person name="Crabtree J."/>
            <person name="Crawford M."/>
            <person name="Debruyn B."/>
            <person name="Decaprio D."/>
            <person name="Eiglmeier K."/>
            <person name="Eisenstadt E."/>
            <person name="El-Dorry H."/>
            <person name="Gelbart W.M."/>
            <person name="Gomes S.L."/>
            <person name="Hammond M."/>
            <person name="Hannick L.I."/>
            <person name="Hogan J.R."/>
            <person name="Holmes M.H."/>
            <person name="Jaffe D."/>
            <person name="Johnston J.S."/>
            <person name="Kennedy R.C."/>
            <person name="Koo H."/>
            <person name="Kravitz S."/>
            <person name="Kriventseva E.V."/>
            <person name="Kulp D."/>
            <person name="Labutti K."/>
            <person name="Lee E."/>
            <person name="Li S."/>
            <person name="Lovin D.D."/>
            <person name="Mao C."/>
            <person name="Mauceli E."/>
            <person name="Menck C.F."/>
            <person name="Miller J.R."/>
            <person name="Montgomery P."/>
            <person name="Mori A."/>
            <person name="Nascimento A.L."/>
            <person name="Naveira H.F."/>
            <person name="Nusbaum C."/>
            <person name="O'leary S."/>
            <person name="Orvis J."/>
            <person name="Pertea M."/>
            <person name="Quesneville H."/>
            <person name="Reidenbach K.R."/>
            <person name="Rogers Y.H."/>
            <person name="Roth C.W."/>
            <person name="Schneider J.R."/>
            <person name="Schatz M."/>
            <person name="Shumway M."/>
            <person name="Stanke M."/>
            <person name="Stinson E.O."/>
            <person name="Tubio J.M."/>
            <person name="Vanzee J.P."/>
            <person name="Verjovski-Almeida S."/>
            <person name="Werner D."/>
            <person name="White O."/>
            <person name="Wyder S."/>
            <person name="Zeng Q."/>
            <person name="Zhao Q."/>
            <person name="Zhao Y."/>
            <person name="Hill C.A."/>
            <person name="Raikhel A.S."/>
            <person name="Soares M.B."/>
            <person name="Knudson D.L."/>
            <person name="Lee N.H."/>
            <person name="Galagan J."/>
            <person name="Salzberg S.L."/>
            <person name="Paulsen I.T."/>
            <person name="Dimopoulos G."/>
            <person name="Collins F.H."/>
            <person name="Birren B."/>
            <person name="Fraser-Liggett C.M."/>
            <person name="Severson D.W."/>
        </authorList>
    </citation>
    <scope>NUCLEOTIDE SEQUENCE [LARGE SCALE GENOMIC DNA]</scope>
    <source>
        <strain evidence="1">Liverpool</strain>
    </source>
</reference>
<gene>
    <name evidence="1" type="ORF">AaeL_AAEL017430</name>
</gene>
<evidence type="ECO:0000313" key="2">
    <source>
        <dbReference type="Proteomes" id="UP000682892"/>
    </source>
</evidence>
<protein>
    <submittedName>
        <fullName evidence="1">AAEL017430-PA</fullName>
    </submittedName>
</protein>
<evidence type="ECO:0000313" key="1">
    <source>
        <dbReference type="EMBL" id="EJY57345.1"/>
    </source>
</evidence>
<proteinExistence type="predicted"/>
<dbReference type="PaxDb" id="7159-AAEL017430-PA"/>